<dbReference type="InterPro" id="IPR050275">
    <property type="entry name" value="PGM_Phosphatase"/>
</dbReference>
<dbReference type="PANTHER" id="PTHR48100">
    <property type="entry name" value="BROAD-SPECIFICITY PHOSPHATASE YOR283W-RELATED"/>
    <property type="match status" value="1"/>
</dbReference>
<gene>
    <name evidence="1" type="ORF">BWGO95_03784</name>
</gene>
<dbReference type="AlphaFoldDB" id="A0A1G4EKJ7"/>
<dbReference type="GO" id="GO:0005737">
    <property type="term" value="C:cytoplasm"/>
    <property type="evidence" value="ECO:0007669"/>
    <property type="project" value="TreeGrafter"/>
</dbReference>
<dbReference type="RefSeq" id="WP_016105931.1">
    <property type="nucleotide sequence ID" value="NZ_FMAK01000046.1"/>
</dbReference>
<accession>A0A1G4EKJ7</accession>
<organism evidence="1 2">
    <name type="scientific">Bacillus mycoides</name>
    <dbReference type="NCBI Taxonomy" id="1405"/>
    <lineage>
        <taxon>Bacteria</taxon>
        <taxon>Bacillati</taxon>
        <taxon>Bacillota</taxon>
        <taxon>Bacilli</taxon>
        <taxon>Bacillales</taxon>
        <taxon>Bacillaceae</taxon>
        <taxon>Bacillus</taxon>
        <taxon>Bacillus cereus group</taxon>
    </lineage>
</organism>
<proteinExistence type="predicted"/>
<dbReference type="SUPFAM" id="SSF53254">
    <property type="entry name" value="Phosphoglycerate mutase-like"/>
    <property type="match status" value="1"/>
</dbReference>
<dbReference type="EMBL" id="FMAK01000046">
    <property type="protein sequence ID" value="SCB69620.1"/>
    <property type="molecule type" value="Genomic_DNA"/>
</dbReference>
<dbReference type="GO" id="GO:0016791">
    <property type="term" value="F:phosphatase activity"/>
    <property type="evidence" value="ECO:0007669"/>
    <property type="project" value="TreeGrafter"/>
</dbReference>
<dbReference type="InterPro" id="IPR029033">
    <property type="entry name" value="His_PPase_superfam"/>
</dbReference>
<sequence>MNTYIYMVRHGESPKLEGDERTRGLTEKGTLDAHKVTEILKTEGIDTFISSPYKRAMLTIEKSANFHEKEIVVYENLKECRFLSEDKIISDKEVYPLVKKMFSNPDFTLTGGESYVDCQRRVVKILKEILIDFQGHKIVVGTHGLVMTLMMNYFDNQYRLEFLMNTSKPDVYKLEFKDEQLINVERLWREK</sequence>
<dbReference type="PIRSF" id="PIRSF000709">
    <property type="entry name" value="6PFK_2-Ptase"/>
    <property type="match status" value="1"/>
</dbReference>
<dbReference type="Pfam" id="PF00300">
    <property type="entry name" value="His_Phos_1"/>
    <property type="match status" value="1"/>
</dbReference>
<reference evidence="1 2" key="1">
    <citation type="submission" date="2016-08" db="EMBL/GenBank/DDBJ databases">
        <authorList>
            <person name="Seilhamer J.J."/>
        </authorList>
    </citation>
    <scope>NUCLEOTIDE SEQUENCE [LARGE SCALE GENOMIC DNA]</scope>
    <source>
        <strain evidence="1 2">SDA_GO95</strain>
    </source>
</reference>
<evidence type="ECO:0000313" key="2">
    <source>
        <dbReference type="Proteomes" id="UP000195696"/>
    </source>
</evidence>
<name>A0A1G4EKJ7_BACMY</name>
<dbReference type="Gene3D" id="3.40.50.1240">
    <property type="entry name" value="Phosphoglycerate mutase-like"/>
    <property type="match status" value="1"/>
</dbReference>
<evidence type="ECO:0000313" key="1">
    <source>
        <dbReference type="EMBL" id="SCB69620.1"/>
    </source>
</evidence>
<dbReference type="InterPro" id="IPR013078">
    <property type="entry name" value="His_Pase_superF_clade-1"/>
</dbReference>
<dbReference type="Proteomes" id="UP000195696">
    <property type="component" value="Unassembled WGS sequence"/>
</dbReference>
<dbReference type="CDD" id="cd07067">
    <property type="entry name" value="HP_PGM_like"/>
    <property type="match status" value="1"/>
</dbReference>
<protein>
    <submittedName>
        <fullName evidence="1">Phosphoglycerate mutase</fullName>
    </submittedName>
</protein>
<dbReference type="PANTHER" id="PTHR48100:SF59">
    <property type="entry name" value="ADENOSYLCOBALAMIN_ALPHA-RIBAZOLE PHOSPHATASE"/>
    <property type="match status" value="1"/>
</dbReference>